<reference evidence="1 2" key="1">
    <citation type="submission" date="2020-08" db="EMBL/GenBank/DDBJ databases">
        <title>Genome sequence of Thermomonas carbonis KCTC 42013T.</title>
        <authorList>
            <person name="Hyun D.-W."/>
            <person name="Bae J.-W."/>
        </authorList>
    </citation>
    <scope>NUCLEOTIDE SEQUENCE [LARGE SCALE GENOMIC DNA]</scope>
    <source>
        <strain evidence="1 2">KCTC 42013</strain>
    </source>
</reference>
<dbReference type="Proteomes" id="UP000515804">
    <property type="component" value="Chromosome"/>
</dbReference>
<dbReference type="AlphaFoldDB" id="A0A7G9SRM2"/>
<dbReference type="RefSeq" id="WP_187553013.1">
    <property type="nucleotide sequence ID" value="NZ_BMZL01000001.1"/>
</dbReference>
<accession>A0A7G9SRM2</accession>
<keyword evidence="2" id="KW-1185">Reference proteome</keyword>
<evidence type="ECO:0000313" key="2">
    <source>
        <dbReference type="Proteomes" id="UP000515804"/>
    </source>
</evidence>
<sequence length="62" mass="7098">MLTASDDPRSVPTPDWARVSLADGTAGYISRRWLRSPIDFRLVLRVDDGTERWWLGFLLVGH</sequence>
<protein>
    <submittedName>
        <fullName evidence="1">Uncharacterized protein</fullName>
    </submittedName>
</protein>
<gene>
    <name evidence="1" type="ORF">H9L16_02390</name>
</gene>
<organism evidence="1 2">
    <name type="scientific">Thermomonas carbonis</name>
    <dbReference type="NCBI Taxonomy" id="1463158"/>
    <lineage>
        <taxon>Bacteria</taxon>
        <taxon>Pseudomonadati</taxon>
        <taxon>Pseudomonadota</taxon>
        <taxon>Gammaproteobacteria</taxon>
        <taxon>Lysobacterales</taxon>
        <taxon>Lysobacteraceae</taxon>
        <taxon>Thermomonas</taxon>
    </lineage>
</organism>
<dbReference type="KEGG" id="tcn:H9L16_02390"/>
<dbReference type="EMBL" id="CP060719">
    <property type="protein sequence ID" value="QNN70497.1"/>
    <property type="molecule type" value="Genomic_DNA"/>
</dbReference>
<evidence type="ECO:0000313" key="1">
    <source>
        <dbReference type="EMBL" id="QNN70497.1"/>
    </source>
</evidence>
<proteinExistence type="predicted"/>
<name>A0A7G9SRM2_9GAMM</name>